<feature type="region of interest" description="Disordered" evidence="5">
    <location>
        <begin position="1047"/>
        <end position="1067"/>
    </location>
</feature>
<accession>A0A267EH25</accession>
<protein>
    <recommendedName>
        <fullName evidence="2">protein-tyrosine-phosphatase</fullName>
        <ecNumber evidence="2">3.1.3.48</ecNumber>
    </recommendedName>
</protein>
<feature type="compositionally biased region" description="Basic and acidic residues" evidence="5">
    <location>
        <begin position="265"/>
        <end position="274"/>
    </location>
</feature>
<keyword evidence="7" id="KW-0732">Signal</keyword>
<comment type="similarity">
    <text evidence="1">Belongs to the protein-tyrosine phosphatase family.</text>
</comment>
<feature type="chain" id="PRO_5012153464" description="protein-tyrosine-phosphatase" evidence="7">
    <location>
        <begin position="31"/>
        <end position="1067"/>
    </location>
</feature>
<dbReference type="PANTHER" id="PTHR19134">
    <property type="entry name" value="RECEPTOR-TYPE TYROSINE-PROTEIN PHOSPHATASE"/>
    <property type="match status" value="1"/>
</dbReference>
<evidence type="ECO:0000256" key="6">
    <source>
        <dbReference type="SAM" id="Phobius"/>
    </source>
</evidence>
<feature type="compositionally biased region" description="Low complexity" evidence="5">
    <location>
        <begin position="275"/>
        <end position="315"/>
    </location>
</feature>
<dbReference type="PROSITE" id="PS50056">
    <property type="entry name" value="TYR_PHOSPHATASE_2"/>
    <property type="match status" value="1"/>
</dbReference>
<dbReference type="InterPro" id="IPR050348">
    <property type="entry name" value="Protein-Tyr_Phosphatase"/>
</dbReference>
<dbReference type="SMART" id="SM00404">
    <property type="entry name" value="PTPc_motif"/>
    <property type="match status" value="1"/>
</dbReference>
<name>A0A267EH25_9PLAT</name>
<dbReference type="OrthoDB" id="6274266at2759"/>
<dbReference type="InterPro" id="IPR029021">
    <property type="entry name" value="Prot-tyrosine_phosphatase-like"/>
</dbReference>
<dbReference type="PROSITE" id="PS50055">
    <property type="entry name" value="TYR_PHOSPHATASE_PTP"/>
    <property type="match status" value="1"/>
</dbReference>
<feature type="compositionally biased region" description="Acidic residues" evidence="5">
    <location>
        <begin position="1057"/>
        <end position="1067"/>
    </location>
</feature>
<dbReference type="SUPFAM" id="SSF52799">
    <property type="entry name" value="(Phosphotyrosine protein) phosphatases II"/>
    <property type="match status" value="1"/>
</dbReference>
<organism evidence="10 11">
    <name type="scientific">Macrostomum lignano</name>
    <dbReference type="NCBI Taxonomy" id="282301"/>
    <lineage>
        <taxon>Eukaryota</taxon>
        <taxon>Metazoa</taxon>
        <taxon>Spiralia</taxon>
        <taxon>Lophotrochozoa</taxon>
        <taxon>Platyhelminthes</taxon>
        <taxon>Rhabditophora</taxon>
        <taxon>Macrostomorpha</taxon>
        <taxon>Macrostomida</taxon>
        <taxon>Macrostomidae</taxon>
        <taxon>Macrostomum</taxon>
    </lineage>
</organism>
<feature type="signal peptide" evidence="7">
    <location>
        <begin position="1"/>
        <end position="30"/>
    </location>
</feature>
<dbReference type="PANTHER" id="PTHR19134:SF562">
    <property type="entry name" value="PROTEIN-TYROSINE-PHOSPHATASE"/>
    <property type="match status" value="1"/>
</dbReference>
<keyword evidence="6" id="KW-0472">Membrane</keyword>
<feature type="region of interest" description="Disordered" evidence="5">
    <location>
        <begin position="227"/>
        <end position="317"/>
    </location>
</feature>
<evidence type="ECO:0000256" key="5">
    <source>
        <dbReference type="SAM" id="MobiDB-lite"/>
    </source>
</evidence>
<dbReference type="SMART" id="SM00194">
    <property type="entry name" value="PTPc"/>
    <property type="match status" value="1"/>
</dbReference>
<evidence type="ECO:0000256" key="4">
    <source>
        <dbReference type="ARBA" id="ARBA00022912"/>
    </source>
</evidence>
<dbReference type="Pfam" id="PF00102">
    <property type="entry name" value="Y_phosphatase"/>
    <property type="match status" value="1"/>
</dbReference>
<feature type="compositionally biased region" description="Basic residues" evidence="5">
    <location>
        <begin position="974"/>
        <end position="990"/>
    </location>
</feature>
<dbReference type="Gene3D" id="3.90.190.10">
    <property type="entry name" value="Protein tyrosine phosphatase superfamily"/>
    <property type="match status" value="1"/>
</dbReference>
<dbReference type="AlphaFoldDB" id="A0A267EH25"/>
<sequence length="1067" mass="115390">MQVVSSRSLTVSTACCLLFCLGFLLPGVHSKSFAACSSGSFGPSCNLSCTEHCDFEANCNSSTDGGCTVRCQKGWKNLPLCNALCEPNWFSYNCALQCHCANATEVCDRKNGNCQSGCDPRWAESSCHVRMPEITTPPWIVESGCGRFLVAFRPFNSTLDVGVGNVDFYQIESAVVGRDLWTERANVTGSPYQAWVDVGSVDPSLQHQFRVRIFYRSADFYERFAPPGNSSAASSVDCAGTTPGSSTSTQTTTLTTTLSSSSVTTDREGTEKPSTDGATTTADAATTSGTPSSTVADTSATSSATSPPTTAATSAPPGPADSMGLIVALCIVLFLALCIAAAVLWCRLRGRFPSEKKLPPPGVAMTTMGGQVSLAEPRSARYWTPITDLIEPRRPVLSGPIASSATPDNSHGTADLTKSDGQLSFQAEFDSLPRGHQPHRQCEVARRLENASKNATPLCFPYDYNRVTFKGDEDAYYNASVMKGYVRRDAYIAAQSPMDDRSAELLWRAVLEQNVAQVVAAGGSQEHLAFQYWPEAAGQTLSIGGVTVRCESRQRRHEFTVTRLRVNGMRVTHYQLACRAADTLGLVAMYIAVRSAARIEDGPMLVHCRTGIGATCVFIGLDWLLQQAARENGSVSVCKCARDLRRGRPNALPDARQYALLYDALFEAFLRRSFLAVPSVSAIDAFMAAFDRRVMPSAMTALQEQLDLLTRLGPVLDEPKSAAAVSGTAKVTFDNHREAEVVFCFAPPSTVKPDDAAAVTASRNAFWLDVLHRQAIIVAILDSSAANTASVLPASALLASDSGEQKPTLELPDLQISFPAVKPDADTSNSHKSRTLIIRPRTQGSTTPGTEDASSKIELLMLSWKSAPVDGDSFDEDSSIADLANAVAALTAAASRDTVEGQCILVDADTRRCGLLAVAAQTWHQLIEDGYADLCAVVRRRQRRCGGDAAIDAREYRMIHRCLQRLASWRRRRPLPEGRRKRRGGGRRRERSSDNTFEYEADQDSLWLSLTSTLESGGDELESSIYDYCQLPVRPRADLAASPVYINSTGVQGSDENPVETEPEPIV</sequence>
<evidence type="ECO:0000256" key="7">
    <source>
        <dbReference type="SAM" id="SignalP"/>
    </source>
</evidence>
<reference evidence="10 11" key="1">
    <citation type="submission" date="2017-06" db="EMBL/GenBank/DDBJ databases">
        <title>A platform for efficient transgenesis in Macrostomum lignano, a flatworm model organism for stem cell research.</title>
        <authorList>
            <person name="Berezikov E."/>
        </authorList>
    </citation>
    <scope>NUCLEOTIDE SEQUENCE [LARGE SCALE GENOMIC DNA]</scope>
    <source>
        <strain evidence="10">DV1</strain>
        <tissue evidence="10">Whole organism</tissue>
    </source>
</reference>
<dbReference type="CDD" id="cd00047">
    <property type="entry name" value="PTPc"/>
    <property type="match status" value="1"/>
</dbReference>
<evidence type="ECO:0000256" key="3">
    <source>
        <dbReference type="ARBA" id="ARBA00022801"/>
    </source>
</evidence>
<dbReference type="STRING" id="282301.A0A267EH25"/>
<keyword evidence="3" id="KW-0378">Hydrolase</keyword>
<evidence type="ECO:0000256" key="1">
    <source>
        <dbReference type="ARBA" id="ARBA00009580"/>
    </source>
</evidence>
<feature type="transmembrane region" description="Helical" evidence="6">
    <location>
        <begin position="323"/>
        <end position="346"/>
    </location>
</feature>
<proteinExistence type="inferred from homology"/>
<evidence type="ECO:0000259" key="8">
    <source>
        <dbReference type="PROSITE" id="PS50055"/>
    </source>
</evidence>
<feature type="domain" description="Tyrosine-protein phosphatase" evidence="8">
    <location>
        <begin position="425"/>
        <end position="668"/>
    </location>
</feature>
<feature type="domain" description="Tyrosine specific protein phosphatases" evidence="9">
    <location>
        <begin position="581"/>
        <end position="659"/>
    </location>
</feature>
<dbReference type="Gene3D" id="2.170.300.10">
    <property type="entry name" value="Tie2 ligand-binding domain superfamily"/>
    <property type="match status" value="1"/>
</dbReference>
<gene>
    <name evidence="10" type="ORF">BOX15_Mlig024267g2</name>
</gene>
<dbReference type="InterPro" id="IPR003595">
    <property type="entry name" value="Tyr_Pase_cat"/>
</dbReference>
<dbReference type="InterPro" id="IPR000242">
    <property type="entry name" value="PTP_cat"/>
</dbReference>
<dbReference type="InterPro" id="IPR000387">
    <property type="entry name" value="Tyr_Pase_dom"/>
</dbReference>
<evidence type="ECO:0000313" key="10">
    <source>
        <dbReference type="EMBL" id="PAA60821.1"/>
    </source>
</evidence>
<dbReference type="GO" id="GO:0004725">
    <property type="term" value="F:protein tyrosine phosphatase activity"/>
    <property type="evidence" value="ECO:0007669"/>
    <property type="project" value="UniProtKB-EC"/>
</dbReference>
<feature type="compositionally biased region" description="Low complexity" evidence="5">
    <location>
        <begin position="241"/>
        <end position="264"/>
    </location>
</feature>
<dbReference type="EMBL" id="NIVC01002108">
    <property type="protein sequence ID" value="PAA60821.1"/>
    <property type="molecule type" value="Genomic_DNA"/>
</dbReference>
<evidence type="ECO:0000259" key="9">
    <source>
        <dbReference type="PROSITE" id="PS50056"/>
    </source>
</evidence>
<dbReference type="Proteomes" id="UP000215902">
    <property type="component" value="Unassembled WGS sequence"/>
</dbReference>
<evidence type="ECO:0000313" key="11">
    <source>
        <dbReference type="Proteomes" id="UP000215902"/>
    </source>
</evidence>
<feature type="region of interest" description="Disordered" evidence="5">
    <location>
        <begin position="974"/>
        <end position="997"/>
    </location>
</feature>
<comment type="caution">
    <text evidence="10">The sequence shown here is derived from an EMBL/GenBank/DDBJ whole genome shotgun (WGS) entry which is preliminary data.</text>
</comment>
<keyword evidence="11" id="KW-1185">Reference proteome</keyword>
<keyword evidence="4" id="KW-0904">Protein phosphatase</keyword>
<keyword evidence="6" id="KW-1133">Transmembrane helix</keyword>
<keyword evidence="6" id="KW-0812">Transmembrane</keyword>
<evidence type="ECO:0000256" key="2">
    <source>
        <dbReference type="ARBA" id="ARBA00013064"/>
    </source>
</evidence>
<feature type="region of interest" description="Disordered" evidence="5">
    <location>
        <begin position="820"/>
        <end position="852"/>
    </location>
</feature>
<dbReference type="EC" id="3.1.3.48" evidence="2"/>